<dbReference type="Gene3D" id="1.10.287.1060">
    <property type="entry name" value="ESAT-6-like"/>
    <property type="match status" value="1"/>
</dbReference>
<sequence>MYISKIISIALLASLTTAATTSSDACHQAESALNQVAQHYETLGDAWNGKAGDAIKNAVNQLYVETAKIKEICTKLAAMESQGQSYADAESNISDKFS</sequence>
<protein>
    <submittedName>
        <fullName evidence="2">Uncharacterized protein</fullName>
    </submittedName>
</protein>
<dbReference type="Proteomes" id="UP000326877">
    <property type="component" value="Unassembled WGS sequence"/>
</dbReference>
<accession>A0A5N7BXB4</accession>
<organism evidence="2">
    <name type="scientific">Petromyces alliaceus</name>
    <name type="common">Aspergillus alliaceus</name>
    <dbReference type="NCBI Taxonomy" id="209559"/>
    <lineage>
        <taxon>Eukaryota</taxon>
        <taxon>Fungi</taxon>
        <taxon>Dikarya</taxon>
        <taxon>Ascomycota</taxon>
        <taxon>Pezizomycotina</taxon>
        <taxon>Eurotiomycetes</taxon>
        <taxon>Eurotiomycetidae</taxon>
        <taxon>Eurotiales</taxon>
        <taxon>Aspergillaceae</taxon>
        <taxon>Aspergillus</taxon>
        <taxon>Aspergillus subgen. Circumdati</taxon>
    </lineage>
</organism>
<dbReference type="AlphaFoldDB" id="A0A5N7BXB4"/>
<reference evidence="2" key="1">
    <citation type="submission" date="2019-04" db="EMBL/GenBank/DDBJ databases">
        <title>Friends and foes A comparative genomics studyof 23 Aspergillus species from section Flavi.</title>
        <authorList>
            <consortium name="DOE Joint Genome Institute"/>
            <person name="Kjaerbolling I."/>
            <person name="Vesth T."/>
            <person name="Frisvad J.C."/>
            <person name="Nybo J.L."/>
            <person name="Theobald S."/>
            <person name="Kildgaard S."/>
            <person name="Isbrandt T."/>
            <person name="Kuo A."/>
            <person name="Sato A."/>
            <person name="Lyhne E.K."/>
            <person name="Kogle M.E."/>
            <person name="Wiebenga A."/>
            <person name="Kun R.S."/>
            <person name="Lubbers R.J."/>
            <person name="Makela M.R."/>
            <person name="Barry K."/>
            <person name="Chovatia M."/>
            <person name="Clum A."/>
            <person name="Daum C."/>
            <person name="Haridas S."/>
            <person name="He G."/>
            <person name="LaButti K."/>
            <person name="Lipzen A."/>
            <person name="Mondo S."/>
            <person name="Riley R."/>
            <person name="Salamov A."/>
            <person name="Simmons B.A."/>
            <person name="Magnuson J.K."/>
            <person name="Henrissat B."/>
            <person name="Mortensen U.H."/>
            <person name="Larsen T.O."/>
            <person name="Devries R.P."/>
            <person name="Grigoriev I.V."/>
            <person name="Machida M."/>
            <person name="Baker S.E."/>
            <person name="Andersen M.R."/>
        </authorList>
    </citation>
    <scope>NUCLEOTIDE SEQUENCE [LARGE SCALE GENOMIC DNA]</scope>
    <source>
        <strain evidence="2">IBT 14317</strain>
    </source>
</reference>
<evidence type="ECO:0000313" key="2">
    <source>
        <dbReference type="EMBL" id="KAE8386460.1"/>
    </source>
</evidence>
<proteinExistence type="predicted"/>
<dbReference type="Pfam" id="PF06013">
    <property type="entry name" value="WXG100"/>
    <property type="match status" value="1"/>
</dbReference>
<gene>
    <name evidence="2" type="ORF">BDV23DRAFT_187270</name>
</gene>
<dbReference type="InterPro" id="IPR036689">
    <property type="entry name" value="ESAT-6-like_sf"/>
</dbReference>
<feature type="signal peptide" evidence="1">
    <location>
        <begin position="1"/>
        <end position="18"/>
    </location>
</feature>
<dbReference type="EMBL" id="ML735311">
    <property type="protein sequence ID" value="KAE8386460.1"/>
    <property type="molecule type" value="Genomic_DNA"/>
</dbReference>
<dbReference type="SUPFAM" id="SSF140453">
    <property type="entry name" value="EsxAB dimer-like"/>
    <property type="match status" value="1"/>
</dbReference>
<keyword evidence="1" id="KW-0732">Signal</keyword>
<name>A0A5N7BXB4_PETAA</name>
<feature type="chain" id="PRO_5024918110" evidence="1">
    <location>
        <begin position="19"/>
        <end position="98"/>
    </location>
</feature>
<dbReference type="InterPro" id="IPR010310">
    <property type="entry name" value="T7SS_ESAT-6-like"/>
</dbReference>
<evidence type="ECO:0000256" key="1">
    <source>
        <dbReference type="SAM" id="SignalP"/>
    </source>
</evidence>